<reference evidence="2" key="1">
    <citation type="submission" date="2020-03" db="EMBL/GenBank/DDBJ databases">
        <title>Five strains of Vibrio campbellii isolated from Mariana Trench.</title>
        <authorList>
            <person name="Liang J."/>
            <person name="Zhang X.-H."/>
        </authorList>
    </citation>
    <scope>NUCLEOTIDE SEQUENCE</scope>
    <source>
        <strain evidence="2">LJC014</strain>
    </source>
</reference>
<dbReference type="RefSeq" id="WP_255937399.1">
    <property type="nucleotide sequence ID" value="NZ_CP050467.1"/>
</dbReference>
<accession>A0AAE9MVZ0</accession>
<gene>
    <name evidence="2" type="ORF">HB761_02445</name>
</gene>
<keyword evidence="1" id="KW-0732">Signal</keyword>
<proteinExistence type="predicted"/>
<dbReference type="InterPro" id="IPR018247">
    <property type="entry name" value="EF_Hand_1_Ca_BS"/>
</dbReference>
<protein>
    <submittedName>
        <fullName evidence="2">Uncharacterized protein</fullName>
    </submittedName>
</protein>
<feature type="signal peptide" evidence="1">
    <location>
        <begin position="1"/>
        <end position="21"/>
    </location>
</feature>
<feature type="chain" id="PRO_5042285228" evidence="1">
    <location>
        <begin position="22"/>
        <end position="274"/>
    </location>
</feature>
<evidence type="ECO:0000256" key="1">
    <source>
        <dbReference type="SAM" id="SignalP"/>
    </source>
</evidence>
<evidence type="ECO:0000313" key="2">
    <source>
        <dbReference type="EMBL" id="UTZ25710.1"/>
    </source>
</evidence>
<dbReference type="PROSITE" id="PS00018">
    <property type="entry name" value="EF_HAND_1"/>
    <property type="match status" value="1"/>
</dbReference>
<dbReference type="AlphaFoldDB" id="A0AAE9MVZ0"/>
<sequence>MRKVTKFALLGAPLMMSNAMAYSLIIDNHTEQHLIPYIESMDGLAPDSVNGWLSPGKERIYDKRSGWLKEPSMGVISGSVRAVEIGGASCGNVEFKGVQKIELSESVEGLRCTVSQVPQVTESTDYVLPVKELKVAYTIDKFKNNGDKNIPKSYAVGPTEQFWSHNGEDSYAKSIVTINAVNDLTGQKYPINLEMWRSIGYGHTPAMNNAVVVYDIDQSDYIEQSDFHASYKPELNPDLPEGRYTGIVKIKSQKWLNVPEGKYSFNLGVVINKD</sequence>
<organism evidence="2 3">
    <name type="scientific">Vibrio campbellii</name>
    <dbReference type="NCBI Taxonomy" id="680"/>
    <lineage>
        <taxon>Bacteria</taxon>
        <taxon>Pseudomonadati</taxon>
        <taxon>Pseudomonadota</taxon>
        <taxon>Gammaproteobacteria</taxon>
        <taxon>Vibrionales</taxon>
        <taxon>Vibrionaceae</taxon>
        <taxon>Vibrio</taxon>
    </lineage>
</organism>
<evidence type="ECO:0000313" key="3">
    <source>
        <dbReference type="Proteomes" id="UP001058687"/>
    </source>
</evidence>
<dbReference type="EMBL" id="CP050467">
    <property type="protein sequence ID" value="UTZ25710.1"/>
    <property type="molecule type" value="Genomic_DNA"/>
</dbReference>
<name>A0AAE9MVZ0_9VIBR</name>
<dbReference type="Proteomes" id="UP001058687">
    <property type="component" value="Chromosome 1"/>
</dbReference>